<protein>
    <submittedName>
        <fullName evidence="2">Uncharacterized protein</fullName>
    </submittedName>
</protein>
<dbReference type="AlphaFoldDB" id="A0A9J6GUK4"/>
<accession>A0A9J6GUK4</accession>
<comment type="caution">
    <text evidence="2">The sequence shown here is derived from an EMBL/GenBank/DDBJ whole genome shotgun (WGS) entry which is preliminary data.</text>
</comment>
<feature type="compositionally biased region" description="Basic and acidic residues" evidence="1">
    <location>
        <begin position="24"/>
        <end position="38"/>
    </location>
</feature>
<reference evidence="2 3" key="1">
    <citation type="journal article" date="2020" name="Cell">
        <title>Large-Scale Comparative Analyses of Tick Genomes Elucidate Their Genetic Diversity and Vector Capacities.</title>
        <authorList>
            <consortium name="Tick Genome and Microbiome Consortium (TIGMIC)"/>
            <person name="Jia N."/>
            <person name="Wang J."/>
            <person name="Shi W."/>
            <person name="Du L."/>
            <person name="Sun Y."/>
            <person name="Zhan W."/>
            <person name="Jiang J.F."/>
            <person name="Wang Q."/>
            <person name="Zhang B."/>
            <person name="Ji P."/>
            <person name="Bell-Sakyi L."/>
            <person name="Cui X.M."/>
            <person name="Yuan T.T."/>
            <person name="Jiang B.G."/>
            <person name="Yang W.F."/>
            <person name="Lam T.T."/>
            <person name="Chang Q.C."/>
            <person name="Ding S.J."/>
            <person name="Wang X.J."/>
            <person name="Zhu J.G."/>
            <person name="Ruan X.D."/>
            <person name="Zhao L."/>
            <person name="Wei J.T."/>
            <person name="Ye R.Z."/>
            <person name="Que T.C."/>
            <person name="Du C.H."/>
            <person name="Zhou Y.H."/>
            <person name="Cheng J.X."/>
            <person name="Dai P.F."/>
            <person name="Guo W.B."/>
            <person name="Han X.H."/>
            <person name="Huang E.J."/>
            <person name="Li L.F."/>
            <person name="Wei W."/>
            <person name="Gao Y.C."/>
            <person name="Liu J.Z."/>
            <person name="Shao H.Z."/>
            <person name="Wang X."/>
            <person name="Wang C.C."/>
            <person name="Yang T.C."/>
            <person name="Huo Q.B."/>
            <person name="Li W."/>
            <person name="Chen H.Y."/>
            <person name="Chen S.E."/>
            <person name="Zhou L.G."/>
            <person name="Ni X.B."/>
            <person name="Tian J.H."/>
            <person name="Sheng Y."/>
            <person name="Liu T."/>
            <person name="Pan Y.S."/>
            <person name="Xia L.Y."/>
            <person name="Li J."/>
            <person name="Zhao F."/>
            <person name="Cao W.C."/>
        </authorList>
    </citation>
    <scope>NUCLEOTIDE SEQUENCE [LARGE SCALE GENOMIC DNA]</scope>
    <source>
        <strain evidence="2">HaeL-2018</strain>
    </source>
</reference>
<proteinExistence type="predicted"/>
<feature type="compositionally biased region" description="Polar residues" evidence="1">
    <location>
        <begin position="83"/>
        <end position="107"/>
    </location>
</feature>
<evidence type="ECO:0000313" key="3">
    <source>
        <dbReference type="Proteomes" id="UP000821853"/>
    </source>
</evidence>
<keyword evidence="3" id="KW-1185">Reference proteome</keyword>
<feature type="region of interest" description="Disordered" evidence="1">
    <location>
        <begin position="81"/>
        <end position="123"/>
    </location>
</feature>
<organism evidence="2 3">
    <name type="scientific">Haemaphysalis longicornis</name>
    <name type="common">Bush tick</name>
    <dbReference type="NCBI Taxonomy" id="44386"/>
    <lineage>
        <taxon>Eukaryota</taxon>
        <taxon>Metazoa</taxon>
        <taxon>Ecdysozoa</taxon>
        <taxon>Arthropoda</taxon>
        <taxon>Chelicerata</taxon>
        <taxon>Arachnida</taxon>
        <taxon>Acari</taxon>
        <taxon>Parasitiformes</taxon>
        <taxon>Ixodida</taxon>
        <taxon>Ixodoidea</taxon>
        <taxon>Ixodidae</taxon>
        <taxon>Haemaphysalinae</taxon>
        <taxon>Haemaphysalis</taxon>
    </lineage>
</organism>
<dbReference type="VEuPathDB" id="VectorBase:HLOH_054532"/>
<evidence type="ECO:0000256" key="1">
    <source>
        <dbReference type="SAM" id="MobiDB-lite"/>
    </source>
</evidence>
<dbReference type="Proteomes" id="UP000821853">
    <property type="component" value="Unassembled WGS sequence"/>
</dbReference>
<evidence type="ECO:0000313" key="2">
    <source>
        <dbReference type="EMBL" id="KAH9379162.1"/>
    </source>
</evidence>
<feature type="region of interest" description="Disordered" evidence="1">
    <location>
        <begin position="24"/>
        <end position="52"/>
    </location>
</feature>
<name>A0A9J6GUK4_HAELO</name>
<gene>
    <name evidence="2" type="ORF">HPB48_011024</name>
</gene>
<sequence length="361" mass="41436">MEGHAARDCVCPTKAKMLLQVRERTEHKVRKPARDSKATKITAPPDIANNTAFPSVESKIKPTAPVQKRIQPVCDTEVKIESSTEMSEQSAAYTSTTASRKQVSRSNRLPRRSRQPHMPDSINILRKDIASQRRHLQSLQKQLQKQLDLALKMENEDQTSQSLQECSPCQTHTTHRAAASGFPRNDVPTLPTPWSNDHYPIWIKLSGIWQEVSETRALHELAAFQIPSYPDDRTRRTRQTFPELIHRILRAAEAPTSISEVEGDFPLPEYHLVTLWKHRDELDETYIAGGRTYHGLVKIRQQTAKIRRHSKQLARQRWEEYREHFSRHTGVEKLWSTFRSLCGRGKVQGTVQADDAPHRDG</sequence>
<dbReference type="EMBL" id="JABSTR010000009">
    <property type="protein sequence ID" value="KAH9379162.1"/>
    <property type="molecule type" value="Genomic_DNA"/>
</dbReference>